<dbReference type="EMBL" id="CP144753">
    <property type="protein sequence ID" value="WVZ94746.1"/>
    <property type="molecule type" value="Genomic_DNA"/>
</dbReference>
<dbReference type="AlphaFoldDB" id="A0AAQ3XCK0"/>
<protein>
    <recommendedName>
        <fullName evidence="1">Aminotransferase-like plant mobile domain-containing protein</fullName>
    </recommendedName>
</protein>
<dbReference type="InterPro" id="IPR019557">
    <property type="entry name" value="AminoTfrase-like_pln_mobile"/>
</dbReference>
<reference evidence="2 3" key="1">
    <citation type="submission" date="2024-02" db="EMBL/GenBank/DDBJ databases">
        <title>High-quality chromosome-scale genome assembly of Pensacola bahiagrass (Paspalum notatum Flugge var. saurae).</title>
        <authorList>
            <person name="Vega J.M."/>
            <person name="Podio M."/>
            <person name="Orjuela J."/>
            <person name="Siena L.A."/>
            <person name="Pessino S.C."/>
            <person name="Combes M.C."/>
            <person name="Mariac C."/>
            <person name="Albertini E."/>
            <person name="Pupilli F."/>
            <person name="Ortiz J.P.A."/>
            <person name="Leblanc O."/>
        </authorList>
    </citation>
    <scope>NUCLEOTIDE SEQUENCE [LARGE SCALE GENOMIC DNA]</scope>
    <source>
        <strain evidence="2">R1</strain>
        <tissue evidence="2">Leaf</tissue>
    </source>
</reference>
<organism evidence="2 3">
    <name type="scientific">Paspalum notatum var. saurae</name>
    <dbReference type="NCBI Taxonomy" id="547442"/>
    <lineage>
        <taxon>Eukaryota</taxon>
        <taxon>Viridiplantae</taxon>
        <taxon>Streptophyta</taxon>
        <taxon>Embryophyta</taxon>
        <taxon>Tracheophyta</taxon>
        <taxon>Spermatophyta</taxon>
        <taxon>Magnoliopsida</taxon>
        <taxon>Liliopsida</taxon>
        <taxon>Poales</taxon>
        <taxon>Poaceae</taxon>
        <taxon>PACMAD clade</taxon>
        <taxon>Panicoideae</taxon>
        <taxon>Andropogonodae</taxon>
        <taxon>Paspaleae</taxon>
        <taxon>Paspalinae</taxon>
        <taxon>Paspalum</taxon>
    </lineage>
</organism>
<accession>A0AAQ3XCK0</accession>
<evidence type="ECO:0000313" key="2">
    <source>
        <dbReference type="EMBL" id="WVZ94746.1"/>
    </source>
</evidence>
<gene>
    <name evidence="2" type="ORF">U9M48_040608</name>
</gene>
<dbReference type="Proteomes" id="UP001341281">
    <property type="component" value="Chromosome 09"/>
</dbReference>
<dbReference type="InterPro" id="IPR044824">
    <property type="entry name" value="MAIN-like"/>
</dbReference>
<evidence type="ECO:0000313" key="3">
    <source>
        <dbReference type="Proteomes" id="UP001341281"/>
    </source>
</evidence>
<sequence length="660" mass="75937">MAAHLLNEEKLSVMQVGDAYGHDRNLYCVKTAHGSGPGGERFGGRNYKVQIEEACHDRGVNHKSSKYMGPYYAKENTLKIWESMFQPYLDPSQWPPYHGYDYCPNPNLLRVKKGRRKKKRLRGDMDKCNGYGKDKYGTCNFNELPGKVRMAYLLLEAEYESKHRGRAIEAHEEHLPLRMRTHQMQLRWDERYAPYLQQAGFLDLARVVNAGLSPLDPCLLMALVDRWRPETHTFHMPCGEMTITLQDTAMILGLPIEGAPVIGIVNPATWMGRVQQMLGNAPQERQAGDRSTRTSMTTGWLKQHFQVCPPNADQVTVERHARAWLWYLVSCFLLPDGSGNTVTSLVLPILSQPWENIGAYSWASATLAHIFAMHASGRKQTPILVDVWSWERLPIGRPVRGAIEDWEATDSLPTVLWFWRNVEVVTGKPIRKYLEYTNLIDCVTHHHVEWTPYDRAELDPAQLSPLCSRDHESWTAVTPLIYFLVVEFHLPCRVLWQFGRKQPIPPHTVSTNRALHAYGSSNQNYFTRYLLSMRLVIVLSSLCRINKRGRFTELDWTITQFEHIQVWNNRQWQEPDNGAAHTDEHFNTYLHWLHGMARLKLKPNMNQVPITEANSEDESDDYDRRTRYGLQPERALLQAYVGEQIAWLSNEAGVALGHAG</sequence>
<dbReference type="PANTHER" id="PTHR46033:SF82">
    <property type="entry name" value="AMINOTRANSFERASE-LIKE PLANT MOBILE DOMAIN-CONTAINING PROTEIN"/>
    <property type="match status" value="1"/>
</dbReference>
<dbReference type="Pfam" id="PF10536">
    <property type="entry name" value="PMD"/>
    <property type="match status" value="1"/>
</dbReference>
<proteinExistence type="predicted"/>
<keyword evidence="3" id="KW-1185">Reference proteome</keyword>
<name>A0AAQ3XCK0_PASNO</name>
<dbReference type="PANTHER" id="PTHR46033">
    <property type="entry name" value="PROTEIN MAIN-LIKE 2"/>
    <property type="match status" value="1"/>
</dbReference>
<dbReference type="GO" id="GO:0010073">
    <property type="term" value="P:meristem maintenance"/>
    <property type="evidence" value="ECO:0007669"/>
    <property type="project" value="InterPro"/>
</dbReference>
<feature type="domain" description="Aminotransferase-like plant mobile" evidence="1">
    <location>
        <begin position="210"/>
        <end position="533"/>
    </location>
</feature>
<evidence type="ECO:0000259" key="1">
    <source>
        <dbReference type="Pfam" id="PF10536"/>
    </source>
</evidence>